<keyword evidence="1 2" id="KW-0418">Kinase</keyword>
<keyword evidence="1" id="KW-0067">ATP-binding</keyword>
<dbReference type="PANTHER" id="PTHR30605">
    <property type="entry name" value="ANHYDRO-N-ACETYLMURAMIC ACID KINASE"/>
    <property type="match status" value="1"/>
</dbReference>
<dbReference type="AlphaFoldDB" id="A0A0P7C1A2"/>
<reference evidence="2 3" key="1">
    <citation type="submission" date="2015-07" db="EMBL/GenBank/DDBJ databases">
        <title>The draft genome sequence of Leadbetterella sp. JN14-9.</title>
        <authorList>
            <person name="Liu Y."/>
            <person name="Du J."/>
            <person name="Shao Z."/>
        </authorList>
    </citation>
    <scope>NUCLEOTIDE SEQUENCE [LARGE SCALE GENOMIC DNA]</scope>
    <source>
        <strain evidence="2 3">JN14-9</strain>
    </source>
</reference>
<dbReference type="GO" id="GO:0016301">
    <property type="term" value="F:kinase activity"/>
    <property type="evidence" value="ECO:0007669"/>
    <property type="project" value="UniProtKB-KW"/>
</dbReference>
<organism evidence="2 3">
    <name type="scientific">Jiulongibacter sediminis</name>
    <dbReference type="NCBI Taxonomy" id="1605367"/>
    <lineage>
        <taxon>Bacteria</taxon>
        <taxon>Pseudomonadati</taxon>
        <taxon>Bacteroidota</taxon>
        <taxon>Cytophagia</taxon>
        <taxon>Cytophagales</taxon>
        <taxon>Leadbetterellaceae</taxon>
        <taxon>Jiulongibacter</taxon>
    </lineage>
</organism>
<dbReference type="Pfam" id="PF03702">
    <property type="entry name" value="AnmK"/>
    <property type="match status" value="1"/>
</dbReference>
<gene>
    <name evidence="1" type="primary">anmK</name>
    <name evidence="2" type="ORF">AFM12_07145</name>
</gene>
<comment type="caution">
    <text evidence="2">The sequence shown here is derived from an EMBL/GenBank/DDBJ whole genome shotgun (WGS) entry which is preliminary data.</text>
</comment>
<dbReference type="CDD" id="cd24050">
    <property type="entry name" value="ASKHA_NBD_ANMK"/>
    <property type="match status" value="1"/>
</dbReference>
<dbReference type="Gene3D" id="3.30.420.40">
    <property type="match status" value="2"/>
</dbReference>
<dbReference type="NCBIfam" id="NF007148">
    <property type="entry name" value="PRK09585.3-2"/>
    <property type="match status" value="1"/>
</dbReference>
<dbReference type="STRING" id="1605367.AFM12_07145"/>
<feature type="binding site" evidence="1">
    <location>
        <begin position="25"/>
        <end position="32"/>
    </location>
    <ligand>
        <name>ATP</name>
        <dbReference type="ChEBI" id="CHEBI:30616"/>
    </ligand>
</feature>
<keyword evidence="3" id="KW-1185">Reference proteome</keyword>
<evidence type="ECO:0000313" key="2">
    <source>
        <dbReference type="EMBL" id="KPM48406.1"/>
    </source>
</evidence>
<comment type="function">
    <text evidence="1">Catalyzes the specific phosphorylation of 1,6-anhydro-N-acetylmuramic acid (anhMurNAc) with the simultaneous cleavage of the 1,6-anhydro ring, generating MurNAc-6-P. Is required for the utilization of anhMurNAc either imported from the medium or derived from its own cell wall murein, and thus plays a role in cell wall recycling.</text>
</comment>
<dbReference type="PATRIC" id="fig|1605367.3.peg.2800"/>
<dbReference type="EMBL" id="LGTQ01000006">
    <property type="protein sequence ID" value="KPM48406.1"/>
    <property type="molecule type" value="Genomic_DNA"/>
</dbReference>
<dbReference type="PANTHER" id="PTHR30605:SF0">
    <property type="entry name" value="ANHYDRO-N-ACETYLMURAMIC ACID KINASE"/>
    <property type="match status" value="1"/>
</dbReference>
<comment type="catalytic activity">
    <reaction evidence="1">
        <text>1,6-anhydro-N-acetyl-beta-muramate + ATP + H2O = N-acetyl-D-muramate 6-phosphate + ADP + H(+)</text>
        <dbReference type="Rhea" id="RHEA:24952"/>
        <dbReference type="ChEBI" id="CHEBI:15377"/>
        <dbReference type="ChEBI" id="CHEBI:15378"/>
        <dbReference type="ChEBI" id="CHEBI:30616"/>
        <dbReference type="ChEBI" id="CHEBI:58690"/>
        <dbReference type="ChEBI" id="CHEBI:58722"/>
        <dbReference type="ChEBI" id="CHEBI:456216"/>
        <dbReference type="EC" id="2.7.1.170"/>
    </reaction>
</comment>
<dbReference type="GO" id="GO:0097175">
    <property type="term" value="P:1,6-anhydro-N-acetyl-beta-muramic acid catabolic process"/>
    <property type="evidence" value="ECO:0007669"/>
    <property type="project" value="UniProtKB-UniRule"/>
</dbReference>
<evidence type="ECO:0000256" key="1">
    <source>
        <dbReference type="HAMAP-Rule" id="MF_01270"/>
    </source>
</evidence>
<dbReference type="HAMAP" id="MF_01270">
    <property type="entry name" value="AnhMurNAc_kinase"/>
    <property type="match status" value="1"/>
</dbReference>
<keyword evidence="1" id="KW-0119">Carbohydrate metabolism</keyword>
<dbReference type="RefSeq" id="WP_055145914.1">
    <property type="nucleotide sequence ID" value="NZ_JXSZ01000006.1"/>
</dbReference>
<accession>A0A0P7C1A2</accession>
<dbReference type="GO" id="GO:0016773">
    <property type="term" value="F:phosphotransferase activity, alcohol group as acceptor"/>
    <property type="evidence" value="ECO:0007669"/>
    <property type="project" value="UniProtKB-UniRule"/>
</dbReference>
<dbReference type="OrthoDB" id="9763949at2"/>
<dbReference type="GO" id="GO:0009254">
    <property type="term" value="P:peptidoglycan turnover"/>
    <property type="evidence" value="ECO:0007669"/>
    <property type="project" value="UniProtKB-UniRule"/>
</dbReference>
<keyword evidence="1" id="KW-0547">Nucleotide-binding</keyword>
<keyword evidence="1" id="KW-0808">Transferase</keyword>
<dbReference type="GO" id="GO:0005524">
    <property type="term" value="F:ATP binding"/>
    <property type="evidence" value="ECO:0007669"/>
    <property type="project" value="UniProtKB-UniRule"/>
</dbReference>
<comment type="pathway">
    <text evidence="1">Amino-sugar metabolism; 1,6-anhydro-N-acetylmuramate degradation.</text>
</comment>
<dbReference type="GO" id="GO:0006040">
    <property type="term" value="P:amino sugar metabolic process"/>
    <property type="evidence" value="ECO:0007669"/>
    <property type="project" value="InterPro"/>
</dbReference>
<dbReference type="EC" id="2.7.1.170" evidence="1"/>
<dbReference type="UniPathway" id="UPA00343"/>
<dbReference type="InterPro" id="IPR005338">
    <property type="entry name" value="Anhydro_N_Ac-Mur_kinase"/>
</dbReference>
<dbReference type="InterPro" id="IPR043129">
    <property type="entry name" value="ATPase_NBD"/>
</dbReference>
<comment type="similarity">
    <text evidence="1">Belongs to the anhydro-N-acetylmuramic acid kinase family.</text>
</comment>
<protein>
    <recommendedName>
        <fullName evidence="1">Anhydro-N-acetylmuramic acid kinase</fullName>
        <ecNumber evidence="1">2.7.1.170</ecNumber>
    </recommendedName>
    <alternativeName>
        <fullName evidence="1">AnhMurNAc kinase</fullName>
    </alternativeName>
</protein>
<dbReference type="SUPFAM" id="SSF53067">
    <property type="entry name" value="Actin-like ATPase domain"/>
    <property type="match status" value="1"/>
</dbReference>
<name>A0A0P7C1A2_9BACT</name>
<proteinExistence type="inferred from homology"/>
<sequence>MNPSIEKLHHIAQKESRLIIGLMSGTSLDGLDVALCRFSGDGQNTEVELLAFETMPFEEGVKAEIRKVFAKKEVDFHHLCMLNPWIGNLHGQLVNECLKKWGRRAEEIDLIASHGQTVMHMPKRLHKNELFPNSTLQIGDADHLAREVGVITLSDFRQKHCAAGGEGAPLALYGDFLLFSSKQENRVLINIGGIANFTFLPSSGDFSKVFATDTGPGNTLIDAFTQKHFGKPYDENAKIARKGKVSKKFLEALLEHEYFSQPVPKTTGPELFNLHYLEMAIIKSSVNISNEDILQTLCHFTAQSLTHEIKRSVSLDSKTTLYLSGGGMHNPLLVELIKQELPQIAVEVMDKLGVSGDAKEAVLFAALANETLAGSGFISPGNPKEQFFMGKISLPL</sequence>
<dbReference type="UniPathway" id="UPA00544"/>
<dbReference type="Proteomes" id="UP000050454">
    <property type="component" value="Unassembled WGS sequence"/>
</dbReference>
<evidence type="ECO:0000313" key="3">
    <source>
        <dbReference type="Proteomes" id="UP000050454"/>
    </source>
</evidence>
<comment type="pathway">
    <text evidence="1">Cell wall biogenesis; peptidoglycan recycling.</text>
</comment>